<feature type="transmembrane region" description="Helical" evidence="8">
    <location>
        <begin position="290"/>
        <end position="312"/>
    </location>
</feature>
<keyword evidence="3" id="KW-0328">Glycosyltransferase</keyword>
<keyword evidence="7 8" id="KW-0472">Membrane</keyword>
<evidence type="ECO:0000256" key="2">
    <source>
        <dbReference type="ARBA" id="ARBA00022475"/>
    </source>
</evidence>
<feature type="transmembrane region" description="Helical" evidence="8">
    <location>
        <begin position="133"/>
        <end position="151"/>
    </location>
</feature>
<comment type="caution">
    <text evidence="10">The sequence shown here is derived from an EMBL/GenBank/DDBJ whole genome shotgun (WGS) entry which is preliminary data.</text>
</comment>
<keyword evidence="11" id="KW-1185">Reference proteome</keyword>
<evidence type="ECO:0000313" key="11">
    <source>
        <dbReference type="Proteomes" id="UP000585507"/>
    </source>
</evidence>
<keyword evidence="4 10" id="KW-0808">Transferase</keyword>
<keyword evidence="5 8" id="KW-0812">Transmembrane</keyword>
<comment type="subcellular location">
    <subcellularLocation>
        <location evidence="1">Cell membrane</location>
        <topology evidence="1">Multi-pass membrane protein</topology>
    </subcellularLocation>
</comment>
<evidence type="ECO:0000256" key="3">
    <source>
        <dbReference type="ARBA" id="ARBA00022676"/>
    </source>
</evidence>
<dbReference type="Proteomes" id="UP000585507">
    <property type="component" value="Unassembled WGS sequence"/>
</dbReference>
<gene>
    <name evidence="10" type="ORF">GGD55_004146</name>
</gene>
<dbReference type="AlphaFoldDB" id="A0A7W8UDK8"/>
<evidence type="ECO:0000256" key="7">
    <source>
        <dbReference type="ARBA" id="ARBA00023136"/>
    </source>
</evidence>
<feature type="transmembrane region" description="Helical" evidence="8">
    <location>
        <begin position="12"/>
        <end position="33"/>
    </location>
</feature>
<feature type="transmembrane region" description="Helical" evidence="8">
    <location>
        <begin position="348"/>
        <end position="369"/>
    </location>
</feature>
<dbReference type="GO" id="GO:0009103">
    <property type="term" value="P:lipopolysaccharide biosynthetic process"/>
    <property type="evidence" value="ECO:0007669"/>
    <property type="project" value="UniProtKB-ARBA"/>
</dbReference>
<sequence>MNSLVEKLETRPSTFVLLIGAYFLLNLIVRICLPNSLEMDEAGQILMSQWYALGYDTQPPFFNWVQHAVIDGIGQSLFALSLVKNLFLFLSYVFYYLAARQVLANKSLAVAPALGLLTIPEIGWLAQRDLTHSNASLFAACLFVYGLFRTLERPTLATYLVTGIAIGVGLISKYNFSILCFCAFIAVLVSPAYRSRLFDPRILVTAAVALAIVLPHAFWLFQNFEIASHDTVGKLAADAEGGTLAQIARGLGELPVTLLSFCALTVVVYASTFRAGFWPSMRAGNARTRLIETMFLILLVFLLFMVLFMGTAQMKVRWVSPVLFLLPMYLCMKIDASGAPIGDFLRRFMPVILMLMILIPASLVLRITAAGVMNSHPKLTVPYQAFTEETVKKPAVAPALVIAEDAFMAGNIRMQLPHTPVDTETYRLYSPPFSWSKDSPILLVWRHDGNDRPRVPARLEDRLKQRVGVLPPLQPQTIALPFIYGSGGDLFHFGFAWVRKP</sequence>
<evidence type="ECO:0000256" key="4">
    <source>
        <dbReference type="ARBA" id="ARBA00022679"/>
    </source>
</evidence>
<dbReference type="PANTHER" id="PTHR33908:SF11">
    <property type="entry name" value="MEMBRANE PROTEIN"/>
    <property type="match status" value="1"/>
</dbReference>
<feature type="transmembrane region" description="Helical" evidence="8">
    <location>
        <begin position="77"/>
        <end position="97"/>
    </location>
</feature>
<keyword evidence="2" id="KW-1003">Cell membrane</keyword>
<proteinExistence type="predicted"/>
<dbReference type="InterPro" id="IPR038731">
    <property type="entry name" value="RgtA/B/C-like"/>
</dbReference>
<feature type="domain" description="Glycosyltransferase RgtA/B/C/D-like" evidence="9">
    <location>
        <begin position="58"/>
        <end position="219"/>
    </location>
</feature>
<protein>
    <submittedName>
        <fullName evidence="10">4-amino-4-deoxy-L-arabinose transferase-like glycosyltransferase</fullName>
    </submittedName>
</protein>
<dbReference type="EMBL" id="JACHBK010000009">
    <property type="protein sequence ID" value="MBB5537430.1"/>
    <property type="molecule type" value="Genomic_DNA"/>
</dbReference>
<dbReference type="GO" id="GO:0005886">
    <property type="term" value="C:plasma membrane"/>
    <property type="evidence" value="ECO:0007669"/>
    <property type="project" value="UniProtKB-SubCell"/>
</dbReference>
<keyword evidence="6 8" id="KW-1133">Transmembrane helix</keyword>
<organism evidence="10 11">
    <name type="scientific">Rhizobium giardinii</name>
    <dbReference type="NCBI Taxonomy" id="56731"/>
    <lineage>
        <taxon>Bacteria</taxon>
        <taxon>Pseudomonadati</taxon>
        <taxon>Pseudomonadota</taxon>
        <taxon>Alphaproteobacteria</taxon>
        <taxon>Hyphomicrobiales</taxon>
        <taxon>Rhizobiaceae</taxon>
        <taxon>Rhizobium/Agrobacterium group</taxon>
        <taxon>Rhizobium</taxon>
    </lineage>
</organism>
<reference evidence="10 11" key="1">
    <citation type="submission" date="2020-08" db="EMBL/GenBank/DDBJ databases">
        <title>Genomic Encyclopedia of Type Strains, Phase IV (KMG-V): Genome sequencing to study the core and pangenomes of soil and plant-associated prokaryotes.</title>
        <authorList>
            <person name="Whitman W."/>
        </authorList>
    </citation>
    <scope>NUCLEOTIDE SEQUENCE [LARGE SCALE GENOMIC DNA]</scope>
    <source>
        <strain evidence="10 11">SEMIA 4084</strain>
    </source>
</reference>
<feature type="transmembrane region" description="Helical" evidence="8">
    <location>
        <begin position="202"/>
        <end position="221"/>
    </location>
</feature>
<evidence type="ECO:0000313" key="10">
    <source>
        <dbReference type="EMBL" id="MBB5537430.1"/>
    </source>
</evidence>
<dbReference type="InterPro" id="IPR050297">
    <property type="entry name" value="LipidA_mod_glycosyltrf_83"/>
</dbReference>
<feature type="transmembrane region" description="Helical" evidence="8">
    <location>
        <begin position="109"/>
        <end position="126"/>
    </location>
</feature>
<dbReference type="RefSeq" id="WP_018329615.1">
    <property type="nucleotide sequence ID" value="NZ_JACHBK010000009.1"/>
</dbReference>
<dbReference type="GO" id="GO:0016763">
    <property type="term" value="F:pentosyltransferase activity"/>
    <property type="evidence" value="ECO:0007669"/>
    <property type="project" value="TreeGrafter"/>
</dbReference>
<name>A0A7W8UDK8_9HYPH</name>
<evidence type="ECO:0000259" key="9">
    <source>
        <dbReference type="Pfam" id="PF13231"/>
    </source>
</evidence>
<feature type="transmembrane region" description="Helical" evidence="8">
    <location>
        <begin position="258"/>
        <end position="278"/>
    </location>
</feature>
<dbReference type="Pfam" id="PF13231">
    <property type="entry name" value="PMT_2"/>
    <property type="match status" value="1"/>
</dbReference>
<evidence type="ECO:0000256" key="5">
    <source>
        <dbReference type="ARBA" id="ARBA00022692"/>
    </source>
</evidence>
<dbReference type="PANTHER" id="PTHR33908">
    <property type="entry name" value="MANNOSYLTRANSFERASE YKCB-RELATED"/>
    <property type="match status" value="1"/>
</dbReference>
<evidence type="ECO:0000256" key="8">
    <source>
        <dbReference type="SAM" id="Phobius"/>
    </source>
</evidence>
<evidence type="ECO:0000256" key="6">
    <source>
        <dbReference type="ARBA" id="ARBA00022989"/>
    </source>
</evidence>
<feature type="transmembrane region" description="Helical" evidence="8">
    <location>
        <begin position="157"/>
        <end position="190"/>
    </location>
</feature>
<evidence type="ECO:0000256" key="1">
    <source>
        <dbReference type="ARBA" id="ARBA00004651"/>
    </source>
</evidence>
<accession>A0A7W8UDK8</accession>